<dbReference type="InterPro" id="IPR018060">
    <property type="entry name" value="HTH_AraC"/>
</dbReference>
<evidence type="ECO:0000313" key="6">
    <source>
        <dbReference type="EMBL" id="MBL1379123.1"/>
    </source>
</evidence>
<keyword evidence="7" id="KW-1185">Reference proteome</keyword>
<keyword evidence="1" id="KW-0805">Transcription regulation</keyword>
<evidence type="ECO:0000256" key="2">
    <source>
        <dbReference type="ARBA" id="ARBA00023125"/>
    </source>
</evidence>
<keyword evidence="2" id="KW-0238">DNA-binding</keyword>
<dbReference type="PROSITE" id="PS00041">
    <property type="entry name" value="HTH_ARAC_FAMILY_1"/>
    <property type="match status" value="1"/>
</dbReference>
<dbReference type="InterPro" id="IPR020449">
    <property type="entry name" value="Tscrpt_reg_AraC-type_HTH"/>
</dbReference>
<keyword evidence="4" id="KW-0804">Transcription</keyword>
<dbReference type="InterPro" id="IPR003313">
    <property type="entry name" value="AraC-bd"/>
</dbReference>
<dbReference type="InterPro" id="IPR050204">
    <property type="entry name" value="AraC_XylS_family_regulators"/>
</dbReference>
<dbReference type="Proteomes" id="UP000638570">
    <property type="component" value="Unassembled WGS sequence"/>
</dbReference>
<accession>A0ABS1QW89</accession>
<dbReference type="Gene3D" id="1.10.10.60">
    <property type="entry name" value="Homeodomain-like"/>
    <property type="match status" value="1"/>
</dbReference>
<dbReference type="SMART" id="SM00342">
    <property type="entry name" value="HTH_ARAC"/>
    <property type="match status" value="1"/>
</dbReference>
<gene>
    <name evidence="6" type="ORF">JKV55_17595</name>
</gene>
<keyword evidence="3" id="KW-0010">Activator</keyword>
<dbReference type="PRINTS" id="PR00032">
    <property type="entry name" value="HTHARAC"/>
</dbReference>
<evidence type="ECO:0000256" key="1">
    <source>
        <dbReference type="ARBA" id="ARBA00023015"/>
    </source>
</evidence>
<dbReference type="SUPFAM" id="SSF51215">
    <property type="entry name" value="Regulatory protein AraC"/>
    <property type="match status" value="1"/>
</dbReference>
<sequence length="275" mass="31095">MMEELDIRRSPSLPQVELRRAHASRACYHTHAHDEFSFGVIDAGAARYRNGRHDYRVGRGSLVTINPGDAHSCNPDAGRWSYRMLFVDSRWLGGLQRELFGGAQDFRPFAGPLDDSGLGYRPFDRLFALLARGREPLAAETALLDFLMPRFGPLPEPALDIPALRRVGECIRDQLAEPLTLGELSELADLSRYQLIRGFKQYYGLSPHAYQLDRRIDKAKGLLRRGLALSRVASELGFADQAHFQRHFKRRLALTPGQYQGFFRHPAPDGDTPPR</sequence>
<evidence type="ECO:0000256" key="3">
    <source>
        <dbReference type="ARBA" id="ARBA00023159"/>
    </source>
</evidence>
<evidence type="ECO:0000256" key="4">
    <source>
        <dbReference type="ARBA" id="ARBA00023163"/>
    </source>
</evidence>
<dbReference type="PROSITE" id="PS01124">
    <property type="entry name" value="HTH_ARAC_FAMILY_2"/>
    <property type="match status" value="1"/>
</dbReference>
<dbReference type="InterPro" id="IPR018062">
    <property type="entry name" value="HTH_AraC-typ_CS"/>
</dbReference>
<name>A0ABS1QW89_9GAMM</name>
<dbReference type="Pfam" id="PF12833">
    <property type="entry name" value="HTH_18"/>
    <property type="match status" value="1"/>
</dbReference>
<reference evidence="7" key="1">
    <citation type="submission" date="2021-01" db="EMBL/GenBank/DDBJ databases">
        <title>Genome public.</title>
        <authorList>
            <person name="Liu C."/>
            <person name="Sun Q."/>
        </authorList>
    </citation>
    <scope>NUCLEOTIDE SEQUENCE [LARGE SCALE GENOMIC DNA]</scope>
    <source>
        <strain evidence="7">CGMCC 1.18722</strain>
    </source>
</reference>
<evidence type="ECO:0000313" key="7">
    <source>
        <dbReference type="Proteomes" id="UP000638570"/>
    </source>
</evidence>
<feature type="domain" description="HTH araC/xylS-type" evidence="5">
    <location>
        <begin position="165"/>
        <end position="262"/>
    </location>
</feature>
<dbReference type="InterPro" id="IPR037923">
    <property type="entry name" value="HTH-like"/>
</dbReference>
<protein>
    <submittedName>
        <fullName evidence="6">AraC family transcriptional regulator</fullName>
    </submittedName>
</protein>
<evidence type="ECO:0000259" key="5">
    <source>
        <dbReference type="PROSITE" id="PS01124"/>
    </source>
</evidence>
<dbReference type="SUPFAM" id="SSF46689">
    <property type="entry name" value="Homeodomain-like"/>
    <property type="match status" value="2"/>
</dbReference>
<dbReference type="PANTHER" id="PTHR46796:SF2">
    <property type="entry name" value="TRANSCRIPTIONAL REGULATORY PROTEIN"/>
    <property type="match status" value="1"/>
</dbReference>
<dbReference type="EMBL" id="JAERTZ010000031">
    <property type="protein sequence ID" value="MBL1379123.1"/>
    <property type="molecule type" value="Genomic_DNA"/>
</dbReference>
<organism evidence="6 7">
    <name type="scientific">Zobellella iuensis</name>
    <dbReference type="NCBI Taxonomy" id="2803811"/>
    <lineage>
        <taxon>Bacteria</taxon>
        <taxon>Pseudomonadati</taxon>
        <taxon>Pseudomonadota</taxon>
        <taxon>Gammaproteobacteria</taxon>
        <taxon>Aeromonadales</taxon>
        <taxon>Aeromonadaceae</taxon>
        <taxon>Zobellella</taxon>
    </lineage>
</organism>
<dbReference type="RefSeq" id="WP_202088178.1">
    <property type="nucleotide sequence ID" value="NZ_JAERTZ010000031.1"/>
</dbReference>
<dbReference type="Pfam" id="PF02311">
    <property type="entry name" value="AraC_binding"/>
    <property type="match status" value="1"/>
</dbReference>
<dbReference type="PANTHER" id="PTHR46796">
    <property type="entry name" value="HTH-TYPE TRANSCRIPTIONAL ACTIVATOR RHAS-RELATED"/>
    <property type="match status" value="1"/>
</dbReference>
<proteinExistence type="predicted"/>
<comment type="caution">
    <text evidence="6">The sequence shown here is derived from an EMBL/GenBank/DDBJ whole genome shotgun (WGS) entry which is preliminary data.</text>
</comment>
<dbReference type="InterPro" id="IPR009057">
    <property type="entry name" value="Homeodomain-like_sf"/>
</dbReference>